<evidence type="ECO:0000313" key="3">
    <source>
        <dbReference type="Proteomes" id="UP001433268"/>
    </source>
</evidence>
<dbReference type="GeneID" id="92051921"/>
<protein>
    <submittedName>
        <fullName evidence="2">Uncharacterized protein</fullName>
    </submittedName>
</protein>
<sequence>MEGITASHRLEDVALLARQRPETEEATWRLLGALSFMSPIHPIPYSVFQPAASSSSPPTSPTDSKKDASGVKARARRELNDRKMLQDPLPWVVISTEHDTTTTPTTQQANAGTLITNNSRARSGSVLVQNLFEEALQPLLETAIVRRSHVRGPIIHIDAATQELYRAQTIKRHGQRDFDLAVRMLLQAKPTPSSIISSSSPTVSDTIQTQLAHHVLALTCHFEKYADWPHGDGKDSSSTVAAAAENKKEKDAMDHMFVRPPRFVTTKELEQLTKRTLEWSGYHEA</sequence>
<reference evidence="2 3" key="1">
    <citation type="submission" date="2023-01" db="EMBL/GenBank/DDBJ databases">
        <title>Analysis of 21 Apiospora genomes using comparative genomics revels a genus with tremendous synthesis potential of carbohydrate active enzymes and secondary metabolites.</title>
        <authorList>
            <person name="Sorensen T."/>
        </authorList>
    </citation>
    <scope>NUCLEOTIDE SEQUENCE [LARGE SCALE GENOMIC DNA]</scope>
    <source>
        <strain evidence="2 3">CBS 114990</strain>
    </source>
</reference>
<dbReference type="EMBL" id="JAQQWN010000010">
    <property type="protein sequence ID" value="KAK8062450.1"/>
    <property type="molecule type" value="Genomic_DNA"/>
</dbReference>
<accession>A0ABR1UWM2</accession>
<evidence type="ECO:0000256" key="1">
    <source>
        <dbReference type="SAM" id="MobiDB-lite"/>
    </source>
</evidence>
<dbReference type="RefSeq" id="XP_066661049.1">
    <property type="nucleotide sequence ID" value="XM_066818861.1"/>
</dbReference>
<comment type="caution">
    <text evidence="2">The sequence shown here is derived from an EMBL/GenBank/DDBJ whole genome shotgun (WGS) entry which is preliminary data.</text>
</comment>
<proteinExistence type="predicted"/>
<feature type="region of interest" description="Disordered" evidence="1">
    <location>
        <begin position="50"/>
        <end position="78"/>
    </location>
</feature>
<name>A0ABR1UWM2_9PEZI</name>
<evidence type="ECO:0000313" key="2">
    <source>
        <dbReference type="EMBL" id="KAK8062450.1"/>
    </source>
</evidence>
<gene>
    <name evidence="2" type="ORF">PG997_014547</name>
</gene>
<keyword evidence="3" id="KW-1185">Reference proteome</keyword>
<dbReference type="Proteomes" id="UP001433268">
    <property type="component" value="Unassembled WGS sequence"/>
</dbReference>
<organism evidence="2 3">
    <name type="scientific">Apiospora hydei</name>
    <dbReference type="NCBI Taxonomy" id="1337664"/>
    <lineage>
        <taxon>Eukaryota</taxon>
        <taxon>Fungi</taxon>
        <taxon>Dikarya</taxon>
        <taxon>Ascomycota</taxon>
        <taxon>Pezizomycotina</taxon>
        <taxon>Sordariomycetes</taxon>
        <taxon>Xylariomycetidae</taxon>
        <taxon>Amphisphaeriales</taxon>
        <taxon>Apiosporaceae</taxon>
        <taxon>Apiospora</taxon>
    </lineage>
</organism>